<dbReference type="HOGENOM" id="CLU_024049_0_0_6"/>
<organism evidence="2 3">
    <name type="scientific">Pseudomonas fluorescens HK44</name>
    <dbReference type="NCBI Taxonomy" id="1042209"/>
    <lineage>
        <taxon>Bacteria</taxon>
        <taxon>Pseudomonadati</taxon>
        <taxon>Pseudomonadota</taxon>
        <taxon>Gammaproteobacteria</taxon>
        <taxon>Pseudomonadales</taxon>
        <taxon>Pseudomonadaceae</taxon>
        <taxon>Pseudomonas</taxon>
    </lineage>
</organism>
<feature type="transmembrane region" description="Helical" evidence="1">
    <location>
        <begin position="109"/>
        <end position="128"/>
    </location>
</feature>
<keyword evidence="1" id="KW-1133">Transmembrane helix</keyword>
<accession>A0A010T6E9</accession>
<dbReference type="Pfam" id="PF11658">
    <property type="entry name" value="CBP_BcsG"/>
    <property type="match status" value="1"/>
</dbReference>
<comment type="caution">
    <text evidence="2">The sequence shown here is derived from an EMBL/GenBank/DDBJ whole genome shotgun (WGS) entry which is preliminary data.</text>
</comment>
<dbReference type="InterPro" id="IPR017744">
    <property type="entry name" value="BcsG"/>
</dbReference>
<keyword evidence="1" id="KW-0472">Membrane</keyword>
<dbReference type="OrthoDB" id="6965261at2"/>
<gene>
    <name evidence="2" type="ORF">HK44_004945</name>
</gene>
<dbReference type="eggNOG" id="COG2194">
    <property type="taxonomic scope" value="Bacteria"/>
</dbReference>
<evidence type="ECO:0000256" key="1">
    <source>
        <dbReference type="SAM" id="Phobius"/>
    </source>
</evidence>
<dbReference type="AlphaFoldDB" id="A0A010T6E9"/>
<sequence>MSRYEVINPMSVRVWPGLGPWNLYFILKFVLLWAGYLNLQVLPNLVFAAALLLPLPHRYLRILRTVIAIPVGVALFYQDTWLPPFSRLLNQPGVLDFTGAYAVELAGRFIDWNLCALLAVLVVVYAFVRHWLRLTTLSVLGLAWLASANVLALRPSNEPVAAPASGAPIAAVSTAAPDSATLEAYLQKFYSTEAGRQVEFKPATSAAQPFDLLLINICSMAWDDLETVGLRDNTLFQQMDVIFDSFNSATSYSGPAAIRLLRASCGQVPHSQLYGTAPEQCMLMDDLSKLGFSSEVMLNHTGKFEGFIDEVRAQGSLPGPAVSTSKLPRALVGFDGSPILRDAQVLDTWWKHREEEKSDRVALFYNTTTLHDGNRVLTADGGTRSSDYKPLAQGLIDDLNGFIKQLELSGRRVVVVIVPEHGAALHGDRMQIAGMREIPSQSITHVPVGIKLVGMGHNPGAAPLHITEPSSFLALSEIISRLYSAQPQADGQGLNWSVLLSNLPQTAAVSENAGTVVVDYAGKPYIRIKEKAGWLPYPQRFK</sequence>
<feature type="transmembrane region" description="Helical" evidence="1">
    <location>
        <begin position="134"/>
        <end position="153"/>
    </location>
</feature>
<reference evidence="2 3" key="1">
    <citation type="journal article" date="2011" name="J. Bacteriol.">
        <title>Draft genome sequence of the polycyclic aromatic hydrocarbon-degrading, genetically engineered bioluminescent bioreporter Pseudomonas fluorescens HK44.</title>
        <authorList>
            <person name="Chauhan A."/>
            <person name="Layton A.C."/>
            <person name="Williams D.E."/>
            <person name="Smartt A.E."/>
            <person name="Ripp S."/>
            <person name="Karpinets T.V."/>
            <person name="Brown S.D."/>
            <person name="Sayler G.S."/>
        </authorList>
    </citation>
    <scope>NUCLEOTIDE SEQUENCE [LARGE SCALE GENOMIC DNA]</scope>
    <source>
        <strain evidence="2 3">HK44</strain>
    </source>
</reference>
<feature type="transmembrane region" description="Helical" evidence="1">
    <location>
        <begin position="59"/>
        <end position="77"/>
    </location>
</feature>
<dbReference type="Proteomes" id="UP000022611">
    <property type="component" value="Unassembled WGS sequence"/>
</dbReference>
<dbReference type="RefSeq" id="WP_024264955.1">
    <property type="nucleotide sequence ID" value="NZ_AFOY02000015.1"/>
</dbReference>
<keyword evidence="1" id="KW-0812">Transmembrane</keyword>
<evidence type="ECO:0000313" key="3">
    <source>
        <dbReference type="Proteomes" id="UP000022611"/>
    </source>
</evidence>
<dbReference type="NCBIfam" id="TIGR03368">
    <property type="entry name" value="cellulose_yhjU"/>
    <property type="match status" value="1"/>
</dbReference>
<dbReference type="PATRIC" id="fig|1042209.11.peg.3350"/>
<dbReference type="EMBL" id="AFOY02000015">
    <property type="protein sequence ID" value="EXF93042.1"/>
    <property type="molecule type" value="Genomic_DNA"/>
</dbReference>
<name>A0A010T6E9_PSEFL</name>
<proteinExistence type="predicted"/>
<evidence type="ECO:0000313" key="2">
    <source>
        <dbReference type="EMBL" id="EXF93042.1"/>
    </source>
</evidence>
<protein>
    <submittedName>
        <fullName evidence="2">Cellulose synthase operon protein YhjU</fullName>
    </submittedName>
</protein>